<keyword evidence="3" id="KW-1185">Reference proteome</keyword>
<dbReference type="PANTHER" id="PTHR40516:SF1">
    <property type="entry name" value="ANTITOXIN CHPS-RELATED"/>
    <property type="match status" value="1"/>
</dbReference>
<dbReference type="SUPFAM" id="SSF89447">
    <property type="entry name" value="AbrB/MazE/MraZ-like"/>
    <property type="match status" value="1"/>
</dbReference>
<dbReference type="InterPro" id="IPR039052">
    <property type="entry name" value="Antitox_PemI-like"/>
</dbReference>
<reference evidence="2 3" key="1">
    <citation type="submission" date="2016-09" db="EMBL/GenBank/DDBJ databases">
        <title>Complete genome of Desulfosporosinus sp. OL.</title>
        <authorList>
            <person name="Mardanov A."/>
            <person name="Beletsky A."/>
            <person name="Panova A."/>
            <person name="Karnachuk O."/>
            <person name="Ravin N."/>
        </authorList>
    </citation>
    <scope>NUCLEOTIDE SEQUENCE [LARGE SCALE GENOMIC DNA]</scope>
    <source>
        <strain evidence="2 3">OL</strain>
    </source>
</reference>
<dbReference type="EMBL" id="MLBF01000024">
    <property type="protein sequence ID" value="OLN30478.1"/>
    <property type="molecule type" value="Genomic_DNA"/>
</dbReference>
<sequence length="77" mass="8534">MVSIITKWGNGLGLHIPLYVAKEIGVKNGTPVDITIVDGSIVVKPRTYSLKELLAQVTPENLHREIHTGERTGNEEW</sequence>
<dbReference type="Gene3D" id="2.10.260.10">
    <property type="match status" value="1"/>
</dbReference>
<dbReference type="InterPro" id="IPR037914">
    <property type="entry name" value="SpoVT-AbrB_sf"/>
</dbReference>
<proteinExistence type="predicted"/>
<organism evidence="2 3">
    <name type="scientific">Desulfosporosinus metallidurans</name>
    <dbReference type="NCBI Taxonomy" id="1888891"/>
    <lineage>
        <taxon>Bacteria</taxon>
        <taxon>Bacillati</taxon>
        <taxon>Bacillota</taxon>
        <taxon>Clostridia</taxon>
        <taxon>Eubacteriales</taxon>
        <taxon>Desulfitobacteriaceae</taxon>
        <taxon>Desulfosporosinus</taxon>
    </lineage>
</organism>
<feature type="domain" description="SpoVT-AbrB" evidence="1">
    <location>
        <begin position="6"/>
        <end position="51"/>
    </location>
</feature>
<dbReference type="STRING" id="1888891.DSOL_3042"/>
<dbReference type="AlphaFoldDB" id="A0A1Q8QTB2"/>
<comment type="caution">
    <text evidence="2">The sequence shown here is derived from an EMBL/GenBank/DDBJ whole genome shotgun (WGS) entry which is preliminary data.</text>
</comment>
<dbReference type="Proteomes" id="UP000186102">
    <property type="component" value="Unassembled WGS sequence"/>
</dbReference>
<dbReference type="GO" id="GO:0003677">
    <property type="term" value="F:DNA binding"/>
    <property type="evidence" value="ECO:0007669"/>
    <property type="project" value="InterPro"/>
</dbReference>
<dbReference type="OrthoDB" id="9795766at2"/>
<dbReference type="PANTHER" id="PTHR40516">
    <property type="entry name" value="ANTITOXIN CHPS-RELATED"/>
    <property type="match status" value="1"/>
</dbReference>
<dbReference type="GO" id="GO:0097351">
    <property type="term" value="F:toxin sequestering activity"/>
    <property type="evidence" value="ECO:0007669"/>
    <property type="project" value="InterPro"/>
</dbReference>
<dbReference type="RefSeq" id="WP_075365574.1">
    <property type="nucleotide sequence ID" value="NZ_MLBF01000024.1"/>
</dbReference>
<evidence type="ECO:0000259" key="1">
    <source>
        <dbReference type="SMART" id="SM00966"/>
    </source>
</evidence>
<gene>
    <name evidence="2" type="ORF">DSOL_3042</name>
</gene>
<dbReference type="InterPro" id="IPR007159">
    <property type="entry name" value="SpoVT-AbrB_dom"/>
</dbReference>
<name>A0A1Q8QTB2_9FIRM</name>
<evidence type="ECO:0000313" key="3">
    <source>
        <dbReference type="Proteomes" id="UP000186102"/>
    </source>
</evidence>
<dbReference type="SMART" id="SM00966">
    <property type="entry name" value="SpoVT_AbrB"/>
    <property type="match status" value="1"/>
</dbReference>
<dbReference type="Pfam" id="PF04014">
    <property type="entry name" value="MazE_antitoxin"/>
    <property type="match status" value="1"/>
</dbReference>
<accession>A0A1Q8QTB2</accession>
<protein>
    <submittedName>
        <fullName evidence="2">Programmed cell death antitoxin MazE</fullName>
    </submittedName>
</protein>
<evidence type="ECO:0000313" key="2">
    <source>
        <dbReference type="EMBL" id="OLN30478.1"/>
    </source>
</evidence>